<dbReference type="AlphaFoldDB" id="A0A915TZP9"/>
<feature type="chain" id="PRO_5038058918" evidence="1">
    <location>
        <begin position="20"/>
        <end position="141"/>
    </location>
</feature>
<name>A0A915TZP9_9BACT</name>
<evidence type="ECO:0000313" key="2">
    <source>
        <dbReference type="EMBL" id="BCO08806.1"/>
    </source>
</evidence>
<reference evidence="2" key="1">
    <citation type="submission" date="2020-12" db="EMBL/GenBank/DDBJ databases">
        <title>Desulfobium dissulfuricans gen. nov., sp. nov., a novel mesophilic, sulfate-reducing bacterium isolated from a deep-sea hydrothermal vent.</title>
        <authorList>
            <person name="Hashimoto Y."/>
            <person name="Tame A."/>
            <person name="Sawayama S."/>
            <person name="Miyazaki J."/>
            <person name="Takai K."/>
            <person name="Nakagawa S."/>
        </authorList>
    </citation>
    <scope>NUCLEOTIDE SEQUENCE</scope>
    <source>
        <strain evidence="2">GF1</strain>
    </source>
</reference>
<protein>
    <submittedName>
        <fullName evidence="2">Uncharacterized protein</fullName>
    </submittedName>
</protein>
<proteinExistence type="predicted"/>
<accession>A0A915TZP9</accession>
<dbReference type="SUPFAM" id="SSF50969">
    <property type="entry name" value="YVTN repeat-like/Quinoprotein amine dehydrogenase"/>
    <property type="match status" value="1"/>
</dbReference>
<keyword evidence="1" id="KW-0732">Signal</keyword>
<dbReference type="KEGG" id="ddu:GF1_11820"/>
<sequence length="141" mass="15398">MKKALTLCALLMLPVQAHALQETADTAGEVDWSIRTSWKLDTTPLDFVHTLDGKKVFVLGSDHKVHVYTARGEKLGAIPVDRNISGIDIAPRGETLYLVSRDGNSFTAVDVSFTQNIDVSRAPFLGPENAPVTLVVFSDFQ</sequence>
<dbReference type="RefSeq" id="WP_267928707.1">
    <property type="nucleotide sequence ID" value="NZ_AP024233.1"/>
</dbReference>
<evidence type="ECO:0000256" key="1">
    <source>
        <dbReference type="SAM" id="SignalP"/>
    </source>
</evidence>
<feature type="signal peptide" evidence="1">
    <location>
        <begin position="1"/>
        <end position="19"/>
    </location>
</feature>
<dbReference type="InterPro" id="IPR011044">
    <property type="entry name" value="Quino_amine_DH_bsu"/>
</dbReference>
<dbReference type="EMBL" id="AP024233">
    <property type="protein sequence ID" value="BCO08806.1"/>
    <property type="molecule type" value="Genomic_DNA"/>
</dbReference>
<evidence type="ECO:0000313" key="3">
    <source>
        <dbReference type="Proteomes" id="UP001063350"/>
    </source>
</evidence>
<keyword evidence="3" id="KW-1185">Reference proteome</keyword>
<dbReference type="Proteomes" id="UP001063350">
    <property type="component" value="Chromosome"/>
</dbReference>
<gene>
    <name evidence="2" type="ORF">GF1_11820</name>
</gene>
<dbReference type="Gene3D" id="2.130.10.10">
    <property type="entry name" value="YVTN repeat-like/Quinoprotein amine dehydrogenase"/>
    <property type="match status" value="1"/>
</dbReference>
<organism evidence="2 3">
    <name type="scientific">Desulfolithobacter dissulfuricans</name>
    <dbReference type="NCBI Taxonomy" id="2795293"/>
    <lineage>
        <taxon>Bacteria</taxon>
        <taxon>Pseudomonadati</taxon>
        <taxon>Thermodesulfobacteriota</taxon>
        <taxon>Desulfobulbia</taxon>
        <taxon>Desulfobulbales</taxon>
        <taxon>Desulfobulbaceae</taxon>
        <taxon>Desulfolithobacter</taxon>
    </lineage>
</organism>
<dbReference type="InterPro" id="IPR015943">
    <property type="entry name" value="WD40/YVTN_repeat-like_dom_sf"/>
</dbReference>